<evidence type="ECO:0000256" key="10">
    <source>
        <dbReference type="ARBA" id="ARBA00023157"/>
    </source>
</evidence>
<organism evidence="14 15">
    <name type="scientific">Larinioides sclopetarius</name>
    <dbReference type="NCBI Taxonomy" id="280406"/>
    <lineage>
        <taxon>Eukaryota</taxon>
        <taxon>Metazoa</taxon>
        <taxon>Ecdysozoa</taxon>
        <taxon>Arthropoda</taxon>
        <taxon>Chelicerata</taxon>
        <taxon>Arachnida</taxon>
        <taxon>Araneae</taxon>
        <taxon>Araneomorphae</taxon>
        <taxon>Entelegynae</taxon>
        <taxon>Araneoidea</taxon>
        <taxon>Araneidae</taxon>
        <taxon>Larinioides</taxon>
    </lineage>
</organism>
<evidence type="ECO:0000256" key="2">
    <source>
        <dbReference type="ARBA" id="ARBA00006214"/>
    </source>
</evidence>
<dbReference type="GO" id="GO:0047057">
    <property type="term" value="F:vitamin-K-epoxide reductase (warfarin-sensitive) activity"/>
    <property type="evidence" value="ECO:0007669"/>
    <property type="project" value="UniProtKB-EC"/>
</dbReference>
<dbReference type="Gene3D" id="1.20.1440.130">
    <property type="entry name" value="VKOR domain"/>
    <property type="match status" value="1"/>
</dbReference>
<accession>A0AAV2BVX6</accession>
<feature type="domain" description="Vitamin K epoxide reductase" evidence="13">
    <location>
        <begin position="20"/>
        <end position="168"/>
    </location>
</feature>
<sequence>MLFESRLKMQTRNRSQDIDLKFLQVATAIFCIAGLLLSIYAYHVEVKKEKDENYTAMCDISEHMSCTAAFSSKYGKGFGLLEHIVGKDSILNQPNSVFGIIFYLIFMPLGEIPNLTVSKIMIGLTVLSNLCSVYLAYILMFILYDFCVVCVTTYAVNFFLLICSLFRYKFHSAKLKIEASKKSS</sequence>
<keyword evidence="11" id="KW-0676">Redox-active center</keyword>
<dbReference type="EMBL" id="CAXIEN010000528">
    <property type="protein sequence ID" value="CAL1300009.1"/>
    <property type="molecule type" value="Genomic_DNA"/>
</dbReference>
<keyword evidence="7 12" id="KW-1133">Transmembrane helix</keyword>
<proteinExistence type="inferred from homology"/>
<dbReference type="Proteomes" id="UP001497382">
    <property type="component" value="Unassembled WGS sequence"/>
</dbReference>
<keyword evidence="8" id="KW-0560">Oxidoreductase</keyword>
<protein>
    <recommendedName>
        <fullName evidence="3">vitamin-K-epoxide reductase (warfarin-sensitive)</fullName>
        <ecNumber evidence="3">1.17.4.4</ecNumber>
    </recommendedName>
</protein>
<feature type="transmembrane region" description="Helical" evidence="12">
    <location>
        <begin position="20"/>
        <end position="42"/>
    </location>
</feature>
<evidence type="ECO:0000256" key="11">
    <source>
        <dbReference type="ARBA" id="ARBA00023284"/>
    </source>
</evidence>
<dbReference type="SMART" id="SM00756">
    <property type="entry name" value="VKc"/>
    <property type="match status" value="1"/>
</dbReference>
<name>A0AAV2BVX6_9ARAC</name>
<evidence type="ECO:0000256" key="8">
    <source>
        <dbReference type="ARBA" id="ARBA00023002"/>
    </source>
</evidence>
<keyword evidence="5" id="KW-0874">Quinone</keyword>
<keyword evidence="10" id="KW-1015">Disulfide bond</keyword>
<dbReference type="PANTHER" id="PTHR14519:SF8">
    <property type="entry name" value="VITAMIN K EPOXIDE REDUCTASE COMPLEX SUBUNIT 1"/>
    <property type="match status" value="1"/>
</dbReference>
<dbReference type="AlphaFoldDB" id="A0AAV2BVX6"/>
<evidence type="ECO:0000313" key="15">
    <source>
        <dbReference type="Proteomes" id="UP001497382"/>
    </source>
</evidence>
<dbReference type="GO" id="GO:0005789">
    <property type="term" value="C:endoplasmic reticulum membrane"/>
    <property type="evidence" value="ECO:0007669"/>
    <property type="project" value="UniProtKB-SubCell"/>
</dbReference>
<evidence type="ECO:0000256" key="12">
    <source>
        <dbReference type="SAM" id="Phobius"/>
    </source>
</evidence>
<comment type="caution">
    <text evidence="14">The sequence shown here is derived from an EMBL/GenBank/DDBJ whole genome shotgun (WGS) entry which is preliminary data.</text>
</comment>
<dbReference type="Pfam" id="PF07884">
    <property type="entry name" value="VKOR"/>
    <property type="match status" value="1"/>
</dbReference>
<evidence type="ECO:0000256" key="5">
    <source>
        <dbReference type="ARBA" id="ARBA00022719"/>
    </source>
</evidence>
<gene>
    <name evidence="14" type="ORF">LARSCL_LOCUS21686</name>
</gene>
<keyword evidence="9 12" id="KW-0472">Membrane</keyword>
<dbReference type="InterPro" id="IPR042406">
    <property type="entry name" value="VKORC1/VKORC1L1"/>
</dbReference>
<dbReference type="InterPro" id="IPR012932">
    <property type="entry name" value="VKOR"/>
</dbReference>
<feature type="transmembrane region" description="Helical" evidence="12">
    <location>
        <begin position="146"/>
        <end position="166"/>
    </location>
</feature>
<evidence type="ECO:0000256" key="3">
    <source>
        <dbReference type="ARBA" id="ARBA00012278"/>
    </source>
</evidence>
<feature type="transmembrane region" description="Helical" evidence="12">
    <location>
        <begin position="90"/>
        <end position="109"/>
    </location>
</feature>
<dbReference type="PANTHER" id="PTHR14519">
    <property type="entry name" value="VITAMIN K EPOXIDE REDUCTASE COMPLEX, SUBUNIT 1"/>
    <property type="match status" value="1"/>
</dbReference>
<dbReference type="InterPro" id="IPR038354">
    <property type="entry name" value="VKOR_sf"/>
</dbReference>
<evidence type="ECO:0000256" key="7">
    <source>
        <dbReference type="ARBA" id="ARBA00022989"/>
    </source>
</evidence>
<keyword evidence="6" id="KW-0256">Endoplasmic reticulum</keyword>
<dbReference type="GO" id="GO:0042373">
    <property type="term" value="P:vitamin K metabolic process"/>
    <property type="evidence" value="ECO:0007669"/>
    <property type="project" value="InterPro"/>
</dbReference>
<evidence type="ECO:0000313" key="14">
    <source>
        <dbReference type="EMBL" id="CAL1300009.1"/>
    </source>
</evidence>
<dbReference type="FunFam" id="1.20.1440.130:FF:000001">
    <property type="entry name" value="Vitamin K epoxide reductase complex subunit 1-like 1"/>
    <property type="match status" value="1"/>
</dbReference>
<dbReference type="EC" id="1.17.4.4" evidence="3"/>
<dbReference type="GO" id="GO:0048038">
    <property type="term" value="F:quinone binding"/>
    <property type="evidence" value="ECO:0007669"/>
    <property type="project" value="UniProtKB-KW"/>
</dbReference>
<evidence type="ECO:0000256" key="4">
    <source>
        <dbReference type="ARBA" id="ARBA00022692"/>
    </source>
</evidence>
<reference evidence="14 15" key="1">
    <citation type="submission" date="2024-04" db="EMBL/GenBank/DDBJ databases">
        <authorList>
            <person name="Rising A."/>
            <person name="Reimegard J."/>
            <person name="Sonavane S."/>
            <person name="Akerstrom W."/>
            <person name="Nylinder S."/>
            <person name="Hedman E."/>
            <person name="Kallberg Y."/>
        </authorList>
    </citation>
    <scope>NUCLEOTIDE SEQUENCE [LARGE SCALE GENOMIC DNA]</scope>
</reference>
<keyword evidence="4 12" id="KW-0812">Transmembrane</keyword>
<feature type="transmembrane region" description="Helical" evidence="12">
    <location>
        <begin position="121"/>
        <end position="140"/>
    </location>
</feature>
<keyword evidence="15" id="KW-1185">Reference proteome</keyword>
<evidence type="ECO:0000256" key="1">
    <source>
        <dbReference type="ARBA" id="ARBA00004477"/>
    </source>
</evidence>
<evidence type="ECO:0000256" key="9">
    <source>
        <dbReference type="ARBA" id="ARBA00023136"/>
    </source>
</evidence>
<evidence type="ECO:0000259" key="13">
    <source>
        <dbReference type="SMART" id="SM00756"/>
    </source>
</evidence>
<comment type="similarity">
    <text evidence="2">Belongs to the VKOR family.</text>
</comment>
<comment type="subcellular location">
    <subcellularLocation>
        <location evidence="1">Endoplasmic reticulum membrane</location>
        <topology evidence="1">Multi-pass membrane protein</topology>
    </subcellularLocation>
</comment>
<evidence type="ECO:0000256" key="6">
    <source>
        <dbReference type="ARBA" id="ARBA00022824"/>
    </source>
</evidence>
<dbReference type="CDD" id="cd12917">
    <property type="entry name" value="VKOR_euk"/>
    <property type="match status" value="1"/>
</dbReference>